<organism evidence="1 2">
    <name type="scientific">Volvox reticuliferus</name>
    <dbReference type="NCBI Taxonomy" id="1737510"/>
    <lineage>
        <taxon>Eukaryota</taxon>
        <taxon>Viridiplantae</taxon>
        <taxon>Chlorophyta</taxon>
        <taxon>core chlorophytes</taxon>
        <taxon>Chlorophyceae</taxon>
        <taxon>CS clade</taxon>
        <taxon>Chlamydomonadales</taxon>
        <taxon>Volvocaceae</taxon>
        <taxon>Volvox</taxon>
    </lineage>
</organism>
<reference evidence="1" key="1">
    <citation type="journal article" date="2021" name="Proc. Natl. Acad. Sci. U.S.A.">
        <title>Three genomes in the algal genus Volvox reveal the fate of a haploid sex-determining region after a transition to homothallism.</title>
        <authorList>
            <person name="Yamamoto K."/>
            <person name="Hamaji T."/>
            <person name="Kawai-Toyooka H."/>
            <person name="Matsuzaki R."/>
            <person name="Takahashi F."/>
            <person name="Nishimura Y."/>
            <person name="Kawachi M."/>
            <person name="Noguchi H."/>
            <person name="Minakuchi Y."/>
            <person name="Umen J.G."/>
            <person name="Toyoda A."/>
            <person name="Nozaki H."/>
        </authorList>
    </citation>
    <scope>NUCLEOTIDE SEQUENCE</scope>
    <source>
        <strain evidence="1">NIES-3786</strain>
    </source>
</reference>
<proteinExistence type="predicted"/>
<comment type="caution">
    <text evidence="1">The sequence shown here is derived from an EMBL/GenBank/DDBJ whole genome shotgun (WGS) entry which is preliminary data.</text>
</comment>
<dbReference type="AlphaFoldDB" id="A0A8J4CFW1"/>
<dbReference type="Proteomes" id="UP000747110">
    <property type="component" value="Unassembled WGS sequence"/>
</dbReference>
<gene>
    <name evidence="1" type="ORF">Vretifemale_10116</name>
</gene>
<protein>
    <submittedName>
        <fullName evidence="1">Uncharacterized protein</fullName>
    </submittedName>
</protein>
<evidence type="ECO:0000313" key="1">
    <source>
        <dbReference type="EMBL" id="GIL80970.1"/>
    </source>
</evidence>
<accession>A0A8J4CFW1</accession>
<name>A0A8J4CFW1_9CHLO</name>
<sequence length="157" mass="17637">MAGHRVMWWRVRRLADGVEWCGWPLPRLSSLLSPPPGFFTLALELIPRAEAALLDWWRQQPLMRLTPEQAGGSSIGMQGSGGIIRLLREPAEDDSNTARVSHKAQISLTPRTTQELFVYISKHCRGAMGAKVKSWDDHIWVAGRRWRGAVETGHCSV</sequence>
<dbReference type="EMBL" id="BNCP01000020">
    <property type="protein sequence ID" value="GIL80970.1"/>
    <property type="molecule type" value="Genomic_DNA"/>
</dbReference>
<dbReference type="OrthoDB" id="5588846at2759"/>
<keyword evidence="2" id="KW-1185">Reference proteome</keyword>
<evidence type="ECO:0000313" key="2">
    <source>
        <dbReference type="Proteomes" id="UP000747110"/>
    </source>
</evidence>